<dbReference type="EMBL" id="MU277337">
    <property type="protein sequence ID" value="KAI0054860.1"/>
    <property type="molecule type" value="Genomic_DNA"/>
</dbReference>
<dbReference type="Proteomes" id="UP000814140">
    <property type="component" value="Unassembled WGS sequence"/>
</dbReference>
<comment type="caution">
    <text evidence="1">The sequence shown here is derived from an EMBL/GenBank/DDBJ whole genome shotgun (WGS) entry which is preliminary data.</text>
</comment>
<reference evidence="1" key="2">
    <citation type="journal article" date="2022" name="New Phytol.">
        <title>Evolutionary transition to the ectomycorrhizal habit in the genomes of a hyperdiverse lineage of mushroom-forming fungi.</title>
        <authorList>
            <person name="Looney B."/>
            <person name="Miyauchi S."/>
            <person name="Morin E."/>
            <person name="Drula E."/>
            <person name="Courty P.E."/>
            <person name="Kohler A."/>
            <person name="Kuo A."/>
            <person name="LaButti K."/>
            <person name="Pangilinan J."/>
            <person name="Lipzen A."/>
            <person name="Riley R."/>
            <person name="Andreopoulos W."/>
            <person name="He G."/>
            <person name="Johnson J."/>
            <person name="Nolan M."/>
            <person name="Tritt A."/>
            <person name="Barry K.W."/>
            <person name="Grigoriev I.V."/>
            <person name="Nagy L.G."/>
            <person name="Hibbett D."/>
            <person name="Henrissat B."/>
            <person name="Matheny P.B."/>
            <person name="Labbe J."/>
            <person name="Martin F.M."/>
        </authorList>
    </citation>
    <scope>NUCLEOTIDE SEQUENCE</scope>
    <source>
        <strain evidence="1">HHB10654</strain>
    </source>
</reference>
<proteinExistence type="predicted"/>
<sequence length="206" mass="23778">MTHELKLLREEVKEYEAKYLNELRDNVAARRTSGYWHSKYMQEREYCEELLAFIEHLGGDIPEREEYNSQYPDWRTYGSDGDGVERSDGDVGELFDDPANPLSSKDHLGYGDEKPLIQESGREEAEPFNQNSNRKNEKERKREHGQVRDDVATVDDQRAASGSSGPATQEVEGYYDSREDLDKTIWKTIIGGYSPPSRYSKRVRTA</sequence>
<gene>
    <name evidence="1" type="ORF">BV25DRAFT_1922308</name>
</gene>
<name>A0ACB8SEI2_9AGAM</name>
<accession>A0ACB8SEI2</accession>
<reference evidence="1" key="1">
    <citation type="submission" date="2021-03" db="EMBL/GenBank/DDBJ databases">
        <authorList>
            <consortium name="DOE Joint Genome Institute"/>
            <person name="Ahrendt S."/>
            <person name="Looney B.P."/>
            <person name="Miyauchi S."/>
            <person name="Morin E."/>
            <person name="Drula E."/>
            <person name="Courty P.E."/>
            <person name="Chicoki N."/>
            <person name="Fauchery L."/>
            <person name="Kohler A."/>
            <person name="Kuo A."/>
            <person name="Labutti K."/>
            <person name="Pangilinan J."/>
            <person name="Lipzen A."/>
            <person name="Riley R."/>
            <person name="Andreopoulos W."/>
            <person name="He G."/>
            <person name="Johnson J."/>
            <person name="Barry K.W."/>
            <person name="Grigoriev I.V."/>
            <person name="Nagy L."/>
            <person name="Hibbett D."/>
            <person name="Henrissat B."/>
            <person name="Matheny P.B."/>
            <person name="Labbe J."/>
            <person name="Martin F."/>
        </authorList>
    </citation>
    <scope>NUCLEOTIDE SEQUENCE</scope>
    <source>
        <strain evidence="1">HHB10654</strain>
    </source>
</reference>
<evidence type="ECO:0000313" key="2">
    <source>
        <dbReference type="Proteomes" id="UP000814140"/>
    </source>
</evidence>
<keyword evidence="2" id="KW-1185">Reference proteome</keyword>
<protein>
    <submittedName>
        <fullName evidence="1">Uncharacterized protein</fullName>
    </submittedName>
</protein>
<organism evidence="1 2">
    <name type="scientific">Artomyces pyxidatus</name>
    <dbReference type="NCBI Taxonomy" id="48021"/>
    <lineage>
        <taxon>Eukaryota</taxon>
        <taxon>Fungi</taxon>
        <taxon>Dikarya</taxon>
        <taxon>Basidiomycota</taxon>
        <taxon>Agaricomycotina</taxon>
        <taxon>Agaricomycetes</taxon>
        <taxon>Russulales</taxon>
        <taxon>Auriscalpiaceae</taxon>
        <taxon>Artomyces</taxon>
    </lineage>
</organism>
<evidence type="ECO:0000313" key="1">
    <source>
        <dbReference type="EMBL" id="KAI0054860.1"/>
    </source>
</evidence>